<keyword evidence="10" id="KW-1185">Reference proteome</keyword>
<dbReference type="STRING" id="1450537.A0A395I256"/>
<evidence type="ECO:0000256" key="5">
    <source>
        <dbReference type="ARBA" id="ARBA00023163"/>
    </source>
</evidence>
<evidence type="ECO:0000313" key="9">
    <source>
        <dbReference type="EMBL" id="RAL14251.1"/>
    </source>
</evidence>
<evidence type="ECO:0000256" key="6">
    <source>
        <dbReference type="ARBA" id="ARBA00023242"/>
    </source>
</evidence>
<proteinExistence type="predicted"/>
<dbReference type="GO" id="GO:0008270">
    <property type="term" value="F:zinc ion binding"/>
    <property type="evidence" value="ECO:0007669"/>
    <property type="project" value="InterPro"/>
</dbReference>
<gene>
    <name evidence="9" type="ORF">BO97DRAFT_469130</name>
</gene>
<dbReference type="GO" id="GO:0009893">
    <property type="term" value="P:positive regulation of metabolic process"/>
    <property type="evidence" value="ECO:0007669"/>
    <property type="project" value="UniProtKB-ARBA"/>
</dbReference>
<feature type="domain" description="Zn(2)-C6 fungal-type" evidence="8">
    <location>
        <begin position="12"/>
        <end position="44"/>
    </location>
</feature>
<dbReference type="PANTHER" id="PTHR31001">
    <property type="entry name" value="UNCHARACTERIZED TRANSCRIPTIONAL REGULATORY PROTEIN"/>
    <property type="match status" value="1"/>
</dbReference>
<organism evidence="9 10">
    <name type="scientific">Aspergillus homomorphus (strain CBS 101889)</name>
    <dbReference type="NCBI Taxonomy" id="1450537"/>
    <lineage>
        <taxon>Eukaryota</taxon>
        <taxon>Fungi</taxon>
        <taxon>Dikarya</taxon>
        <taxon>Ascomycota</taxon>
        <taxon>Pezizomycotina</taxon>
        <taxon>Eurotiomycetes</taxon>
        <taxon>Eurotiomycetidae</taxon>
        <taxon>Eurotiales</taxon>
        <taxon>Aspergillaceae</taxon>
        <taxon>Aspergillus</taxon>
        <taxon>Aspergillus subgen. Circumdati</taxon>
    </lineage>
</organism>
<sequence length="652" mass="73578">MATTRRNGQLSSCEPCRKSKLRCDHESPICGRCLTNNQAERCFYHPAPLTQPHARHSRTSSRRSRKQKRQDNQLTFRLDKTIPSTAVQAAPPDEPPVADDGKIEYEDSLHVEEPGCFPEATVQTTVYPFSGDNSDRILQGAQILSHLQKIRWYHEIIDLKNKTSPGWFLGPPMTDALCSSVERMYDSAVCGSQDTRASLVNLSRQIFANTSKEIRTCEVSDLSDYFDLISARWETIGLVFVLLGTALFHTADNDPVFIHRNPWKLAKSELRILLASTLGGSGNYSSPNFKLGDLSTIVYAFGLHELEKDLDESLPFFLIEIRKRVMVCAYAIDKDLATSLGRPPRICSRYCHLPFPLDLTYEEMILPPNEREKALLKLDVNGWNTEEKLTVGVRLRVVLLTSLLRGRILELSLSPRGQPISARVENLIQQSRQAQEDLPSFIRWSPEDAAAGVYSLERDESRAFAKIEFTYQEFLLHRILLKRLGKKSQGLIESSLEIITTLLDIIAMQTRSGKPVVKMSWDLCHMGLPAAGILTSKLLSERGLEESLPPSAPLPANFRSIMIQQLSIFISHLTSLVQPHEGNYDISQKGAKFIRWVLDQTLSPDVSHSDLWTADLNLPDSWGENLDMTDDVDFMAWCDDIQWLQDPLLSVA</sequence>
<dbReference type="GO" id="GO:0005634">
    <property type="term" value="C:nucleus"/>
    <property type="evidence" value="ECO:0007669"/>
    <property type="project" value="UniProtKB-SubCell"/>
</dbReference>
<dbReference type="CDD" id="cd00067">
    <property type="entry name" value="GAL4"/>
    <property type="match status" value="1"/>
</dbReference>
<dbReference type="EMBL" id="KZ824275">
    <property type="protein sequence ID" value="RAL14251.1"/>
    <property type="molecule type" value="Genomic_DNA"/>
</dbReference>
<dbReference type="Proteomes" id="UP000248961">
    <property type="component" value="Unassembled WGS sequence"/>
</dbReference>
<dbReference type="OrthoDB" id="4898680at2759"/>
<dbReference type="GeneID" id="37204104"/>
<dbReference type="Pfam" id="PF04082">
    <property type="entry name" value="Fungal_trans"/>
    <property type="match status" value="1"/>
</dbReference>
<keyword evidence="6" id="KW-0539">Nucleus</keyword>
<evidence type="ECO:0000256" key="7">
    <source>
        <dbReference type="SAM" id="MobiDB-lite"/>
    </source>
</evidence>
<evidence type="ECO:0000256" key="3">
    <source>
        <dbReference type="ARBA" id="ARBA00023015"/>
    </source>
</evidence>
<dbReference type="GO" id="GO:0006351">
    <property type="term" value="P:DNA-templated transcription"/>
    <property type="evidence" value="ECO:0007669"/>
    <property type="project" value="InterPro"/>
</dbReference>
<reference evidence="9 10" key="1">
    <citation type="submission" date="2018-02" db="EMBL/GenBank/DDBJ databases">
        <title>The genomes of Aspergillus section Nigri reveals drivers in fungal speciation.</title>
        <authorList>
            <consortium name="DOE Joint Genome Institute"/>
            <person name="Vesth T.C."/>
            <person name="Nybo J."/>
            <person name="Theobald S."/>
            <person name="Brandl J."/>
            <person name="Frisvad J.C."/>
            <person name="Nielsen K.F."/>
            <person name="Lyhne E.K."/>
            <person name="Kogle M.E."/>
            <person name="Kuo A."/>
            <person name="Riley R."/>
            <person name="Clum A."/>
            <person name="Nolan M."/>
            <person name="Lipzen A."/>
            <person name="Salamov A."/>
            <person name="Henrissat B."/>
            <person name="Wiebenga A."/>
            <person name="De vries R.P."/>
            <person name="Grigoriev I.V."/>
            <person name="Mortensen U.H."/>
            <person name="Andersen M.R."/>
            <person name="Baker S.E."/>
        </authorList>
    </citation>
    <scope>NUCLEOTIDE SEQUENCE [LARGE SCALE GENOMIC DNA]</scope>
    <source>
        <strain evidence="9 10">CBS 101889</strain>
    </source>
</reference>
<evidence type="ECO:0000256" key="4">
    <source>
        <dbReference type="ARBA" id="ARBA00023125"/>
    </source>
</evidence>
<keyword evidence="3" id="KW-0805">Transcription regulation</keyword>
<dbReference type="Pfam" id="PF00172">
    <property type="entry name" value="Zn_clus"/>
    <property type="match status" value="1"/>
</dbReference>
<dbReference type="GO" id="GO:0003677">
    <property type="term" value="F:DNA binding"/>
    <property type="evidence" value="ECO:0007669"/>
    <property type="project" value="UniProtKB-KW"/>
</dbReference>
<dbReference type="CDD" id="cd12148">
    <property type="entry name" value="fungal_TF_MHR"/>
    <property type="match status" value="1"/>
</dbReference>
<dbReference type="GO" id="GO:0000981">
    <property type="term" value="F:DNA-binding transcription factor activity, RNA polymerase II-specific"/>
    <property type="evidence" value="ECO:0007669"/>
    <property type="project" value="InterPro"/>
</dbReference>
<feature type="region of interest" description="Disordered" evidence="7">
    <location>
        <begin position="49"/>
        <end position="73"/>
    </location>
</feature>
<dbReference type="VEuPathDB" id="FungiDB:BO97DRAFT_469130"/>
<accession>A0A395I256</accession>
<protein>
    <recommendedName>
        <fullName evidence="8">Zn(2)-C6 fungal-type domain-containing protein</fullName>
    </recommendedName>
</protein>
<dbReference type="PANTHER" id="PTHR31001:SF53">
    <property type="entry name" value="ZN(II)2CYS6 TRANSCRIPTION FACTOR (EUROFUNG)"/>
    <property type="match status" value="1"/>
</dbReference>
<dbReference type="PROSITE" id="PS00463">
    <property type="entry name" value="ZN2_CY6_FUNGAL_1"/>
    <property type="match status" value="1"/>
</dbReference>
<dbReference type="AlphaFoldDB" id="A0A395I256"/>
<evidence type="ECO:0000256" key="2">
    <source>
        <dbReference type="ARBA" id="ARBA00022723"/>
    </source>
</evidence>
<dbReference type="SMART" id="SM00066">
    <property type="entry name" value="GAL4"/>
    <property type="match status" value="1"/>
</dbReference>
<dbReference type="InterPro" id="IPR001138">
    <property type="entry name" value="Zn2Cys6_DnaBD"/>
</dbReference>
<name>A0A395I256_ASPHC</name>
<evidence type="ECO:0000256" key="1">
    <source>
        <dbReference type="ARBA" id="ARBA00004123"/>
    </source>
</evidence>
<dbReference type="InterPro" id="IPR050613">
    <property type="entry name" value="Sec_Metabolite_Reg"/>
</dbReference>
<dbReference type="Gene3D" id="4.10.240.10">
    <property type="entry name" value="Zn(2)-C6 fungal-type DNA-binding domain"/>
    <property type="match status" value="1"/>
</dbReference>
<keyword evidence="4" id="KW-0238">DNA-binding</keyword>
<dbReference type="PROSITE" id="PS50048">
    <property type="entry name" value="ZN2_CY6_FUNGAL_2"/>
    <property type="match status" value="1"/>
</dbReference>
<comment type="subcellular location">
    <subcellularLocation>
        <location evidence="1">Nucleus</location>
    </subcellularLocation>
</comment>
<dbReference type="SUPFAM" id="SSF57701">
    <property type="entry name" value="Zn2/Cys6 DNA-binding domain"/>
    <property type="match status" value="1"/>
</dbReference>
<feature type="compositionally biased region" description="Basic residues" evidence="7">
    <location>
        <begin position="53"/>
        <end position="68"/>
    </location>
</feature>
<evidence type="ECO:0000313" key="10">
    <source>
        <dbReference type="Proteomes" id="UP000248961"/>
    </source>
</evidence>
<evidence type="ECO:0000259" key="8">
    <source>
        <dbReference type="PROSITE" id="PS50048"/>
    </source>
</evidence>
<dbReference type="InterPro" id="IPR036864">
    <property type="entry name" value="Zn2-C6_fun-type_DNA-bd_sf"/>
</dbReference>
<dbReference type="InterPro" id="IPR007219">
    <property type="entry name" value="XnlR_reg_dom"/>
</dbReference>
<keyword evidence="2" id="KW-0479">Metal-binding</keyword>
<dbReference type="RefSeq" id="XP_025553405.1">
    <property type="nucleotide sequence ID" value="XM_025699815.1"/>
</dbReference>
<keyword evidence="5" id="KW-0804">Transcription</keyword>